<organism evidence="1">
    <name type="scientific">Sediminibacterium sp. KACHI17</name>
    <dbReference type="NCBI Taxonomy" id="1751071"/>
    <lineage>
        <taxon>Bacteria</taxon>
        <taxon>Pseudomonadati</taxon>
        <taxon>Bacteroidota</taxon>
        <taxon>Chitinophagia</taxon>
        <taxon>Chitinophagales</taxon>
        <taxon>Chitinophagaceae</taxon>
        <taxon>Sediminibacterium</taxon>
    </lineage>
</organism>
<accession>A0AAT9GFA9</accession>
<proteinExistence type="predicted"/>
<dbReference type="EMBL" id="AP029612">
    <property type="protein sequence ID" value="BFG69309.1"/>
    <property type="molecule type" value="Genomic_DNA"/>
</dbReference>
<evidence type="ECO:0000313" key="1">
    <source>
        <dbReference type="EMBL" id="BFG69309.1"/>
    </source>
</evidence>
<sequence length="235" mass="27288">MEVHRHHGSHGSGWKANLKEFFMLFLAVLCGFFAEMKVHSVVEHEYEEEYISSIVEDITSDIAQINILLSDYESQVRQMDTLMDVLASPEVLSDSRTAYRLWTDVQGFQDFSYDDRTIQQLKSGAGLRLIRKSVVATAIMRYDQSIRKFQLQRNIMNTEVVNQRFYFNLFDFAALRKSMESAVPLTASGKAFLNHAIGDRLFYKKSFLAMIDRLKEAYIQAHKTLEDIKKNYDIE</sequence>
<dbReference type="AlphaFoldDB" id="A0AAT9GFA9"/>
<name>A0AAT9GFA9_9BACT</name>
<protein>
    <recommendedName>
        <fullName evidence="2">Gliding motility-associated protein GldM N-terminal domain-containing protein</fullName>
    </recommendedName>
</protein>
<gene>
    <name evidence="1" type="ORF">KACHI17_01900</name>
</gene>
<dbReference type="RefSeq" id="WP_353549637.1">
    <property type="nucleotide sequence ID" value="NZ_AP029612.1"/>
</dbReference>
<reference evidence="1" key="1">
    <citation type="submission" date="2024-02" db="EMBL/GenBank/DDBJ databases">
        <title>Sediminibacterium planktonica sp. nov. and Sediminibacterium longus sp. nov., isolated from surface lake and river water.</title>
        <authorList>
            <person name="Watanabe K."/>
            <person name="Takemine S."/>
            <person name="Ishii Y."/>
            <person name="Ogata Y."/>
            <person name="Shindo C."/>
            <person name="Suda W."/>
        </authorList>
    </citation>
    <scope>NUCLEOTIDE SEQUENCE</scope>
    <source>
        <strain evidence="1">KACHI17</strain>
    </source>
</reference>
<evidence type="ECO:0008006" key="2">
    <source>
        <dbReference type="Google" id="ProtNLM"/>
    </source>
</evidence>